<dbReference type="EMBL" id="JAQQXP010000001">
    <property type="protein sequence ID" value="MDC8831640.1"/>
    <property type="molecule type" value="Genomic_DNA"/>
</dbReference>
<reference evidence="2 3" key="1">
    <citation type="submission" date="2022-10" db="EMBL/GenBank/DDBJ databases">
        <title>Alteromonas sp. chi3 Genome sequencing.</title>
        <authorList>
            <person name="Park S."/>
        </authorList>
    </citation>
    <scope>NUCLEOTIDE SEQUENCE [LARGE SCALE GENOMIC DNA]</scope>
    <source>
        <strain evidence="3">chi3</strain>
    </source>
</reference>
<evidence type="ECO:0000313" key="2">
    <source>
        <dbReference type="EMBL" id="MDC8831640.1"/>
    </source>
</evidence>
<dbReference type="InterPro" id="IPR021494">
    <property type="entry name" value="DUF3149"/>
</dbReference>
<keyword evidence="1" id="KW-0472">Membrane</keyword>
<organism evidence="2 3">
    <name type="scientific">Alteromonas gilva</name>
    <dbReference type="NCBI Taxonomy" id="2987522"/>
    <lineage>
        <taxon>Bacteria</taxon>
        <taxon>Pseudomonadati</taxon>
        <taxon>Pseudomonadota</taxon>
        <taxon>Gammaproteobacteria</taxon>
        <taxon>Alteromonadales</taxon>
        <taxon>Alteromonadaceae</taxon>
        <taxon>Alteromonas/Salinimonas group</taxon>
        <taxon>Alteromonas</taxon>
    </lineage>
</organism>
<dbReference type="Pfam" id="PF11346">
    <property type="entry name" value="DUF3149"/>
    <property type="match status" value="1"/>
</dbReference>
<dbReference type="RefSeq" id="WP_273641054.1">
    <property type="nucleotide sequence ID" value="NZ_JAQQXP010000001.1"/>
</dbReference>
<dbReference type="Proteomes" id="UP001218788">
    <property type="component" value="Unassembled WGS sequence"/>
</dbReference>
<name>A0ABT5L3M7_9ALTE</name>
<keyword evidence="3" id="KW-1185">Reference proteome</keyword>
<evidence type="ECO:0000313" key="3">
    <source>
        <dbReference type="Proteomes" id="UP001218788"/>
    </source>
</evidence>
<evidence type="ECO:0000256" key="1">
    <source>
        <dbReference type="SAM" id="Phobius"/>
    </source>
</evidence>
<feature type="transmembrane region" description="Helical" evidence="1">
    <location>
        <begin position="12"/>
        <end position="33"/>
    </location>
</feature>
<accession>A0ABT5L3M7</accession>
<gene>
    <name evidence="2" type="ORF">OIK42_12810</name>
</gene>
<comment type="caution">
    <text evidence="2">The sequence shown here is derived from an EMBL/GenBank/DDBJ whole genome shotgun (WGS) entry which is preliminary data.</text>
</comment>
<keyword evidence="1" id="KW-0812">Transmembrane</keyword>
<keyword evidence="1" id="KW-1133">Transmembrane helix</keyword>
<sequence>MWAMLLKDPVVWGSLLGIFIILVMMGYYAYLFIHNSGDLHK</sequence>
<proteinExistence type="predicted"/>
<protein>
    <submittedName>
        <fullName evidence="2">DUF3149 domain-containing protein</fullName>
    </submittedName>
</protein>